<organism evidence="2">
    <name type="scientific">Candidatus Enterococcus dunnyi</name>
    <dbReference type="NCBI Taxonomy" id="1834192"/>
    <lineage>
        <taxon>Bacteria</taxon>
        <taxon>Bacillati</taxon>
        <taxon>Bacillota</taxon>
        <taxon>Bacilli</taxon>
        <taxon>Lactobacillales</taxon>
        <taxon>Enterococcaceae</taxon>
        <taxon>Enterococcus</taxon>
    </lineage>
</organism>
<evidence type="ECO:0000259" key="1">
    <source>
        <dbReference type="PROSITE" id="PS51186"/>
    </source>
</evidence>
<sequence length="173" mass="19441">MATYLRYAQPNDLPELMEIIVRARQLLAEQKIPQWQNGEGPSEKQLISDISLGHCYVLVVDQMIVGLGVISTDKEPPYEQIKNGNWQDTGSSYAVIHRVALHSDHQGRGLALTLMNLLISAARLNGYLDIRIDTHPKNLAMQQLIKKAGFSYQGDILLKVPNGERYAYQLVLT</sequence>
<dbReference type="InterPro" id="IPR000182">
    <property type="entry name" value="GNAT_dom"/>
</dbReference>
<dbReference type="OrthoDB" id="9796381at2"/>
<keyword evidence="4" id="KW-1185">Reference proteome</keyword>
<reference evidence="3" key="2">
    <citation type="submission" date="2017-05" db="EMBL/GenBank/DDBJ databases">
        <authorList>
            <consortium name="The Broad Institute Genomics Platform"/>
            <consortium name="The Broad Institute Genomic Center for Infectious Diseases"/>
            <person name="Earl A."/>
            <person name="Manson A."/>
            <person name="Schwartman J."/>
            <person name="Gilmore M."/>
            <person name="Abouelleil A."/>
            <person name="Cao P."/>
            <person name="Chapman S."/>
            <person name="Cusick C."/>
            <person name="Shea T."/>
            <person name="Young S."/>
            <person name="Neafsey D."/>
            <person name="Nusbaum C."/>
            <person name="Birren B."/>
        </authorList>
    </citation>
    <scope>NUCLEOTIDE SEQUENCE</scope>
    <source>
        <strain evidence="3">9D6_DIV0238</strain>
    </source>
</reference>
<dbReference type="AlphaFoldDB" id="A0A200JE08"/>
<reference evidence="3" key="3">
    <citation type="submission" date="2024-03" db="EMBL/GenBank/DDBJ databases">
        <title>The Genome Sequence of Enterococcus sp. DIV0238c.</title>
        <authorList>
            <consortium name="The Broad Institute Genomics Platform"/>
            <consortium name="The Broad Institute Microbial Omics Core"/>
            <consortium name="The Broad Institute Genomic Center for Infectious Diseases"/>
            <person name="Earl A."/>
            <person name="Manson A."/>
            <person name="Gilmore M."/>
            <person name="Schwartman J."/>
            <person name="Shea T."/>
            <person name="Abouelleil A."/>
            <person name="Cao P."/>
            <person name="Chapman S."/>
            <person name="Cusick C."/>
            <person name="Young S."/>
            <person name="Neafsey D."/>
            <person name="Nusbaum C."/>
            <person name="Birren B."/>
        </authorList>
    </citation>
    <scope>NUCLEOTIDE SEQUENCE</scope>
    <source>
        <strain evidence="3">9D6_DIV0238</strain>
    </source>
</reference>
<dbReference type="InterPro" id="IPR016181">
    <property type="entry name" value="Acyl_CoA_acyltransferase"/>
</dbReference>
<evidence type="ECO:0000313" key="4">
    <source>
        <dbReference type="Proteomes" id="UP000196151"/>
    </source>
</evidence>
<dbReference type="GO" id="GO:0016747">
    <property type="term" value="F:acyltransferase activity, transferring groups other than amino-acyl groups"/>
    <property type="evidence" value="ECO:0007669"/>
    <property type="project" value="InterPro"/>
</dbReference>
<dbReference type="EMBL" id="CP147246">
    <property type="protein sequence ID" value="WYJ95436.1"/>
    <property type="molecule type" value="Genomic_DNA"/>
</dbReference>
<protein>
    <recommendedName>
        <fullName evidence="1">N-acetyltransferase domain-containing protein</fullName>
    </recommendedName>
</protein>
<accession>A0A200JE08</accession>
<proteinExistence type="predicted"/>
<dbReference type="EMBL" id="NIBQ01000001">
    <property type="protein sequence ID" value="OUZ34920.1"/>
    <property type="molecule type" value="Genomic_DNA"/>
</dbReference>
<dbReference type="CDD" id="cd04301">
    <property type="entry name" value="NAT_SF"/>
    <property type="match status" value="1"/>
</dbReference>
<dbReference type="PROSITE" id="PS51186">
    <property type="entry name" value="GNAT"/>
    <property type="match status" value="1"/>
</dbReference>
<name>A0A200JE08_9ENTE</name>
<gene>
    <name evidence="2" type="ORF">A5889_000395</name>
    <name evidence="3" type="ORF">A5889_002984</name>
</gene>
<reference evidence="2" key="1">
    <citation type="submission" date="2017-05" db="EMBL/GenBank/DDBJ databases">
        <title>The Genome Sequence of Enterococcus sp. 9D6_DIV0238.</title>
        <authorList>
            <consortium name="The Broad Institute Genomics Platform"/>
            <consortium name="The Broad Institute Genomic Center for Infectious Diseases"/>
            <person name="Earl A."/>
            <person name="Manson A."/>
            <person name="Schwartman J."/>
            <person name="Gilmore M."/>
            <person name="Abouelleil A."/>
            <person name="Cao P."/>
            <person name="Chapman S."/>
            <person name="Cusick C."/>
            <person name="Shea T."/>
            <person name="Young S."/>
            <person name="Neafsey D."/>
            <person name="Nusbaum C."/>
            <person name="Birren B."/>
        </authorList>
    </citation>
    <scope>NUCLEOTIDE SEQUENCE [LARGE SCALE GENOMIC DNA]</scope>
    <source>
        <strain evidence="2">9D6_DIV0238</strain>
    </source>
</reference>
<evidence type="ECO:0000313" key="2">
    <source>
        <dbReference type="EMBL" id="OUZ34920.1"/>
    </source>
</evidence>
<dbReference type="Gene3D" id="3.40.630.30">
    <property type="match status" value="1"/>
</dbReference>
<dbReference type="Pfam" id="PF00583">
    <property type="entry name" value="Acetyltransf_1"/>
    <property type="match status" value="1"/>
</dbReference>
<feature type="domain" description="N-acetyltransferase" evidence="1">
    <location>
        <begin position="3"/>
        <end position="173"/>
    </location>
</feature>
<evidence type="ECO:0000313" key="3">
    <source>
        <dbReference type="EMBL" id="WYJ95436.1"/>
    </source>
</evidence>
<dbReference type="SUPFAM" id="SSF55729">
    <property type="entry name" value="Acyl-CoA N-acyltransferases (Nat)"/>
    <property type="match status" value="1"/>
</dbReference>
<dbReference type="RefSeq" id="WP_087639587.1">
    <property type="nucleotide sequence ID" value="NZ_CP147246.1"/>
</dbReference>
<dbReference type="Proteomes" id="UP000196151">
    <property type="component" value="Chromosome"/>
</dbReference>